<comment type="similarity">
    <text evidence="3">Belongs to the class-V pyridoxal-phosphate-dependent aminotransferase family.</text>
</comment>
<name>A0A5C6BBR3_9PLAN</name>
<evidence type="ECO:0000256" key="3">
    <source>
        <dbReference type="RuleBase" id="RU004075"/>
    </source>
</evidence>
<evidence type="ECO:0000313" key="6">
    <source>
        <dbReference type="EMBL" id="TWU09428.1"/>
    </source>
</evidence>
<dbReference type="SUPFAM" id="SSF53383">
    <property type="entry name" value="PLP-dependent transferases"/>
    <property type="match status" value="1"/>
</dbReference>
<accession>A0A5C6BBR3</accession>
<dbReference type="InterPro" id="IPR015421">
    <property type="entry name" value="PyrdxlP-dep_Trfase_major"/>
</dbReference>
<sequence length="404" mass="45093">MSYTSAENDIAWRHWRREWSLPPDVIYLNHGSFGPAAREVQNVRHSWTDQLESQPFDFFVRQMESELMHAAEYLGEFVGTSADNLAFVDNATTGMNIVAKSLDLKPGDEVLTTNHAYGAVLRIWRTICKQAGAKLIVHTLPDPLTDTTELVDSLFTAVTEKTRLLVVDHIASPTAVIFPVAEICNRAQKRGVPVCIDGPHALAMLPLDLDTLGCDYYVASGHKWLAAPFGSGFLYAHPRVQKQLEPLVISWGGSLAGAEARWQDEFHWPGTRDAAAQLTIPTAIDFLCRAGVCNFRRRSHDLAQYARFRIAEVTGLSCDLPDSPAWYGSMIALPLPAGDEPPLKKGVRDPLQGLLWKKHRIEVPVIHWHGRRMLRVSCHLYTTARDIDTLANALRDSLYHRTGG</sequence>
<dbReference type="Gene3D" id="3.90.1150.10">
    <property type="entry name" value="Aspartate Aminotransferase, domain 1"/>
    <property type="match status" value="1"/>
</dbReference>
<keyword evidence="7" id="KW-1185">Reference proteome</keyword>
<dbReference type="InterPro" id="IPR020578">
    <property type="entry name" value="Aminotrans_V_PyrdxlP_BS"/>
</dbReference>
<evidence type="ECO:0000256" key="1">
    <source>
        <dbReference type="ARBA" id="ARBA00001933"/>
    </source>
</evidence>
<dbReference type="Proteomes" id="UP000320735">
    <property type="component" value="Unassembled WGS sequence"/>
</dbReference>
<comment type="caution">
    <text evidence="6">The sequence shown here is derived from an EMBL/GenBank/DDBJ whole genome shotgun (WGS) entry which is preliminary data.</text>
</comment>
<dbReference type="InterPro" id="IPR000192">
    <property type="entry name" value="Aminotrans_V_dom"/>
</dbReference>
<gene>
    <name evidence="6" type="primary">cefD</name>
    <name evidence="6" type="ORF">CA54_46700</name>
</gene>
<feature type="domain" description="Aminotransferase class V" evidence="5">
    <location>
        <begin position="66"/>
        <end position="390"/>
    </location>
</feature>
<dbReference type="EMBL" id="SJPP01000002">
    <property type="protein sequence ID" value="TWU09428.1"/>
    <property type="molecule type" value="Genomic_DNA"/>
</dbReference>
<evidence type="ECO:0000256" key="2">
    <source>
        <dbReference type="ARBA" id="ARBA00022898"/>
    </source>
</evidence>
<protein>
    <submittedName>
        <fullName evidence="6">Isopenicillin N epimerase</fullName>
        <ecNumber evidence="6">5.1.1.17</ecNumber>
    </submittedName>
</protein>
<organism evidence="6 7">
    <name type="scientific">Symmachiella macrocystis</name>
    <dbReference type="NCBI Taxonomy" id="2527985"/>
    <lineage>
        <taxon>Bacteria</taxon>
        <taxon>Pseudomonadati</taxon>
        <taxon>Planctomycetota</taxon>
        <taxon>Planctomycetia</taxon>
        <taxon>Planctomycetales</taxon>
        <taxon>Planctomycetaceae</taxon>
        <taxon>Symmachiella</taxon>
    </lineage>
</organism>
<keyword evidence="6" id="KW-0413">Isomerase</keyword>
<evidence type="ECO:0000313" key="7">
    <source>
        <dbReference type="Proteomes" id="UP000320735"/>
    </source>
</evidence>
<dbReference type="Gene3D" id="3.40.640.10">
    <property type="entry name" value="Type I PLP-dependent aspartate aminotransferase-like (Major domain)"/>
    <property type="match status" value="1"/>
</dbReference>
<dbReference type="OrthoDB" id="250246at2"/>
<dbReference type="PANTHER" id="PTHR43092">
    <property type="entry name" value="L-CYSTEINE DESULFHYDRASE"/>
    <property type="match status" value="1"/>
</dbReference>
<dbReference type="Pfam" id="PF00266">
    <property type="entry name" value="Aminotran_5"/>
    <property type="match status" value="1"/>
</dbReference>
<proteinExistence type="inferred from homology"/>
<dbReference type="InterPro" id="IPR015424">
    <property type="entry name" value="PyrdxlP-dep_Trfase"/>
</dbReference>
<comment type="cofactor">
    <cofactor evidence="1 4">
        <name>pyridoxal 5'-phosphate</name>
        <dbReference type="ChEBI" id="CHEBI:597326"/>
    </cofactor>
</comment>
<dbReference type="PROSITE" id="PS00595">
    <property type="entry name" value="AA_TRANSFER_CLASS_5"/>
    <property type="match status" value="1"/>
</dbReference>
<dbReference type="GO" id="GO:0045439">
    <property type="term" value="F:isopenicillin-N epimerase activity"/>
    <property type="evidence" value="ECO:0007669"/>
    <property type="project" value="UniProtKB-EC"/>
</dbReference>
<reference evidence="6 7" key="1">
    <citation type="submission" date="2019-02" db="EMBL/GenBank/DDBJ databases">
        <title>Deep-cultivation of Planctomycetes and their phenomic and genomic characterization uncovers novel biology.</title>
        <authorList>
            <person name="Wiegand S."/>
            <person name="Jogler M."/>
            <person name="Boedeker C."/>
            <person name="Pinto D."/>
            <person name="Vollmers J."/>
            <person name="Rivas-Marin E."/>
            <person name="Kohn T."/>
            <person name="Peeters S.H."/>
            <person name="Heuer A."/>
            <person name="Rast P."/>
            <person name="Oberbeckmann S."/>
            <person name="Bunk B."/>
            <person name="Jeske O."/>
            <person name="Meyerdierks A."/>
            <person name="Storesund J.E."/>
            <person name="Kallscheuer N."/>
            <person name="Luecker S."/>
            <person name="Lage O.M."/>
            <person name="Pohl T."/>
            <person name="Merkel B.J."/>
            <person name="Hornburger P."/>
            <person name="Mueller R.-W."/>
            <person name="Bruemmer F."/>
            <person name="Labrenz M."/>
            <person name="Spormann A.M."/>
            <person name="Op Den Camp H."/>
            <person name="Overmann J."/>
            <person name="Amann R."/>
            <person name="Jetten M.S.M."/>
            <person name="Mascher T."/>
            <person name="Medema M.H."/>
            <person name="Devos D.P."/>
            <person name="Kaster A.-K."/>
            <person name="Ovreas L."/>
            <person name="Rohde M."/>
            <person name="Galperin M.Y."/>
            <person name="Jogler C."/>
        </authorList>
    </citation>
    <scope>NUCLEOTIDE SEQUENCE [LARGE SCALE GENOMIC DNA]</scope>
    <source>
        <strain evidence="6 7">CA54</strain>
    </source>
</reference>
<evidence type="ECO:0000256" key="4">
    <source>
        <dbReference type="RuleBase" id="RU004504"/>
    </source>
</evidence>
<dbReference type="InterPro" id="IPR015422">
    <property type="entry name" value="PyrdxlP-dep_Trfase_small"/>
</dbReference>
<dbReference type="AlphaFoldDB" id="A0A5C6BBR3"/>
<keyword evidence="2" id="KW-0663">Pyridoxal phosphate</keyword>
<dbReference type="EC" id="5.1.1.17" evidence="6"/>
<dbReference type="PANTHER" id="PTHR43092:SF2">
    <property type="entry name" value="HERCYNYLCYSTEINE SULFOXIDE LYASE"/>
    <property type="match status" value="1"/>
</dbReference>
<dbReference type="RefSeq" id="WP_146373122.1">
    <property type="nucleotide sequence ID" value="NZ_SJPP01000002.1"/>
</dbReference>
<evidence type="ECO:0000259" key="5">
    <source>
        <dbReference type="Pfam" id="PF00266"/>
    </source>
</evidence>